<name>A0A8S1J6A1_9CHLO</name>
<accession>A0A8S1J6A1</accession>
<evidence type="ECO:0000256" key="5">
    <source>
        <dbReference type="ARBA" id="ARBA00022676"/>
    </source>
</evidence>
<dbReference type="Pfam" id="PF00535">
    <property type="entry name" value="Glycos_transf_2"/>
    <property type="match status" value="1"/>
</dbReference>
<dbReference type="CDD" id="cd04188">
    <property type="entry name" value="DPG_synthase"/>
    <property type="match status" value="1"/>
</dbReference>
<dbReference type="PANTHER" id="PTHR10859">
    <property type="entry name" value="GLYCOSYL TRANSFERASE"/>
    <property type="match status" value="1"/>
</dbReference>
<evidence type="ECO:0000256" key="12">
    <source>
        <dbReference type="ARBA" id="ARBA00045097"/>
    </source>
</evidence>
<dbReference type="InterPro" id="IPR035518">
    <property type="entry name" value="DPG_synthase"/>
</dbReference>
<evidence type="ECO:0000259" key="14">
    <source>
        <dbReference type="Pfam" id="PF00535"/>
    </source>
</evidence>
<dbReference type="AlphaFoldDB" id="A0A8S1J6A1"/>
<dbReference type="EC" id="2.4.1.117" evidence="4"/>
<dbReference type="GO" id="GO:0004581">
    <property type="term" value="F:dolichyl-phosphate beta-glucosyltransferase activity"/>
    <property type="evidence" value="ECO:0007669"/>
    <property type="project" value="UniProtKB-EC"/>
</dbReference>
<dbReference type="GO" id="GO:0005789">
    <property type="term" value="C:endoplasmic reticulum membrane"/>
    <property type="evidence" value="ECO:0007669"/>
    <property type="project" value="UniProtKB-SubCell"/>
</dbReference>
<evidence type="ECO:0000256" key="3">
    <source>
        <dbReference type="ARBA" id="ARBA00006739"/>
    </source>
</evidence>
<keyword evidence="5" id="KW-0328">Glycosyltransferase</keyword>
<keyword evidence="9" id="KW-0735">Signal-anchor</keyword>
<evidence type="ECO:0000313" key="15">
    <source>
        <dbReference type="EMBL" id="CAD7703129.1"/>
    </source>
</evidence>
<evidence type="ECO:0000256" key="9">
    <source>
        <dbReference type="ARBA" id="ARBA00022968"/>
    </source>
</evidence>
<evidence type="ECO:0000256" key="10">
    <source>
        <dbReference type="ARBA" id="ARBA00022989"/>
    </source>
</evidence>
<keyword evidence="10" id="KW-1133">Transmembrane helix</keyword>
<evidence type="ECO:0000256" key="11">
    <source>
        <dbReference type="ARBA" id="ARBA00023136"/>
    </source>
</evidence>
<dbReference type="Gene3D" id="3.90.550.10">
    <property type="entry name" value="Spore Coat Polysaccharide Biosynthesis Protein SpsA, Chain A"/>
    <property type="match status" value="1"/>
</dbReference>
<feature type="domain" description="Glycosyltransferase 2-like" evidence="14">
    <location>
        <begin position="62"/>
        <end position="176"/>
    </location>
</feature>
<dbReference type="InterPro" id="IPR001173">
    <property type="entry name" value="Glyco_trans_2-like"/>
</dbReference>
<feature type="chain" id="PRO_5035740127" description="dolichyl-phosphate beta-glucosyltransferase" evidence="13">
    <location>
        <begin position="23"/>
        <end position="349"/>
    </location>
</feature>
<comment type="subcellular location">
    <subcellularLocation>
        <location evidence="1">Endoplasmic reticulum membrane</location>
        <topology evidence="1">Single-pass membrane protein</topology>
    </subcellularLocation>
</comment>
<comment type="similarity">
    <text evidence="3">Belongs to the glycosyltransferase 2 family.</text>
</comment>
<keyword evidence="16" id="KW-1185">Reference proteome</keyword>
<gene>
    <name evidence="15" type="ORF">OSTQU699_LOCUS8486</name>
</gene>
<reference evidence="15" key="1">
    <citation type="submission" date="2020-12" db="EMBL/GenBank/DDBJ databases">
        <authorList>
            <person name="Iha C."/>
        </authorList>
    </citation>
    <scope>NUCLEOTIDE SEQUENCE</scope>
</reference>
<proteinExistence type="inferred from homology"/>
<evidence type="ECO:0000256" key="13">
    <source>
        <dbReference type="SAM" id="SignalP"/>
    </source>
</evidence>
<evidence type="ECO:0000256" key="1">
    <source>
        <dbReference type="ARBA" id="ARBA00004389"/>
    </source>
</evidence>
<keyword evidence="11" id="KW-0472">Membrane</keyword>
<comment type="pathway">
    <text evidence="2">Protein modification; protein glycosylation.</text>
</comment>
<evidence type="ECO:0000313" key="16">
    <source>
        <dbReference type="Proteomes" id="UP000708148"/>
    </source>
</evidence>
<evidence type="ECO:0000256" key="4">
    <source>
        <dbReference type="ARBA" id="ARBA00012583"/>
    </source>
</evidence>
<keyword evidence="6" id="KW-0808">Transferase</keyword>
<feature type="signal peptide" evidence="13">
    <location>
        <begin position="1"/>
        <end position="22"/>
    </location>
</feature>
<dbReference type="EMBL" id="CAJHUC010002071">
    <property type="protein sequence ID" value="CAD7703129.1"/>
    <property type="molecule type" value="Genomic_DNA"/>
</dbReference>
<keyword evidence="13" id="KW-0732">Signal</keyword>
<dbReference type="InterPro" id="IPR029044">
    <property type="entry name" value="Nucleotide-diphossugar_trans"/>
</dbReference>
<dbReference type="PANTHER" id="PTHR10859:SF91">
    <property type="entry name" value="DOLICHYL-PHOSPHATE BETA-GLUCOSYLTRANSFERASE"/>
    <property type="match status" value="1"/>
</dbReference>
<keyword evidence="7" id="KW-0812">Transmembrane</keyword>
<dbReference type="GO" id="GO:0006487">
    <property type="term" value="P:protein N-linked glycosylation"/>
    <property type="evidence" value="ECO:0007669"/>
    <property type="project" value="TreeGrafter"/>
</dbReference>
<protein>
    <recommendedName>
        <fullName evidence="4">dolichyl-phosphate beta-glucosyltransferase</fullName>
        <ecNumber evidence="4">2.4.1.117</ecNumber>
    </recommendedName>
</protein>
<keyword evidence="8" id="KW-0256">Endoplasmic reticulum</keyword>
<evidence type="ECO:0000256" key="7">
    <source>
        <dbReference type="ARBA" id="ARBA00022692"/>
    </source>
</evidence>
<evidence type="ECO:0000256" key="6">
    <source>
        <dbReference type="ARBA" id="ARBA00022679"/>
    </source>
</evidence>
<dbReference type="OrthoDB" id="3784at2759"/>
<dbReference type="Proteomes" id="UP000708148">
    <property type="component" value="Unassembled WGS sequence"/>
</dbReference>
<sequence length="349" mass="38469">MLSYVLFAALALLAIGLRRVRAACASLDATPPGFADLAFDGLNGDGHIKTPSIFDDPAKYLSVVVPSYYEQARLPNTLKETMHYLQRRRDRVGPHFTYEVLVVDDGSKDGTSAVATKAAAEHGGDAVRLLRMPRNCGKGYAVKLGMMRARGALCLMIDADGATLVSDVERLEAELRKITRPPQGGRSGKDLRKGVLDPKDWDYSLAIGGQVGAAFGSRAHLAQAARTKRSWYRNLLTAGFHVLVGLVAGNEVRDTQCGFKLFTRRAAGLLFANQRLRRWCFDVELLRLAGLMAVPVVEVHVKWTEMPGSKIKFWHIIHMAWELVLVKLGYTAIGGWRVSGESELYKKTD</sequence>
<comment type="caution">
    <text evidence="15">The sequence shown here is derived from an EMBL/GenBank/DDBJ whole genome shotgun (WGS) entry which is preliminary data.</text>
</comment>
<evidence type="ECO:0000256" key="2">
    <source>
        <dbReference type="ARBA" id="ARBA00004922"/>
    </source>
</evidence>
<comment type="catalytic activity">
    <reaction evidence="12">
        <text>a di-trans,poly-cis-dolichyl phosphate + UDP-alpha-D-glucose = a di-trans,poly-cis-dolichyl beta-D-glucosyl phosphate + UDP</text>
        <dbReference type="Rhea" id="RHEA:15401"/>
        <dbReference type="Rhea" id="RHEA-COMP:19498"/>
        <dbReference type="Rhea" id="RHEA-COMP:19502"/>
        <dbReference type="ChEBI" id="CHEBI:57525"/>
        <dbReference type="ChEBI" id="CHEBI:57683"/>
        <dbReference type="ChEBI" id="CHEBI:58223"/>
        <dbReference type="ChEBI" id="CHEBI:58885"/>
        <dbReference type="EC" id="2.4.1.117"/>
    </reaction>
    <physiologicalReaction direction="left-to-right" evidence="12">
        <dbReference type="Rhea" id="RHEA:15402"/>
    </physiologicalReaction>
</comment>
<organism evidence="15 16">
    <name type="scientific">Ostreobium quekettii</name>
    <dbReference type="NCBI Taxonomy" id="121088"/>
    <lineage>
        <taxon>Eukaryota</taxon>
        <taxon>Viridiplantae</taxon>
        <taxon>Chlorophyta</taxon>
        <taxon>core chlorophytes</taxon>
        <taxon>Ulvophyceae</taxon>
        <taxon>TCBD clade</taxon>
        <taxon>Bryopsidales</taxon>
        <taxon>Ostreobineae</taxon>
        <taxon>Ostreobiaceae</taxon>
        <taxon>Ostreobium</taxon>
    </lineage>
</organism>
<evidence type="ECO:0000256" key="8">
    <source>
        <dbReference type="ARBA" id="ARBA00022824"/>
    </source>
</evidence>
<dbReference type="SUPFAM" id="SSF53448">
    <property type="entry name" value="Nucleotide-diphospho-sugar transferases"/>
    <property type="match status" value="1"/>
</dbReference>